<dbReference type="Proteomes" id="UP001610432">
    <property type="component" value="Unassembled WGS sequence"/>
</dbReference>
<organism evidence="1 2">
    <name type="scientific">Aspergillus lucknowensis</name>
    <dbReference type="NCBI Taxonomy" id="176173"/>
    <lineage>
        <taxon>Eukaryota</taxon>
        <taxon>Fungi</taxon>
        <taxon>Dikarya</taxon>
        <taxon>Ascomycota</taxon>
        <taxon>Pezizomycotina</taxon>
        <taxon>Eurotiomycetes</taxon>
        <taxon>Eurotiomycetidae</taxon>
        <taxon>Eurotiales</taxon>
        <taxon>Aspergillaceae</taxon>
        <taxon>Aspergillus</taxon>
        <taxon>Aspergillus subgen. Nidulantes</taxon>
    </lineage>
</organism>
<evidence type="ECO:0000313" key="1">
    <source>
        <dbReference type="EMBL" id="KAL2861066.1"/>
    </source>
</evidence>
<dbReference type="GeneID" id="98145593"/>
<reference evidence="1 2" key="1">
    <citation type="submission" date="2024-07" db="EMBL/GenBank/DDBJ databases">
        <title>Section-level genome sequencing and comparative genomics of Aspergillus sections Usti and Cavernicolus.</title>
        <authorList>
            <consortium name="Lawrence Berkeley National Laboratory"/>
            <person name="Nybo J.L."/>
            <person name="Vesth T.C."/>
            <person name="Theobald S."/>
            <person name="Frisvad J.C."/>
            <person name="Larsen T.O."/>
            <person name="Kjaerboelling I."/>
            <person name="Rothschild-Mancinelli K."/>
            <person name="Lyhne E.K."/>
            <person name="Kogle M.E."/>
            <person name="Barry K."/>
            <person name="Clum A."/>
            <person name="Na H."/>
            <person name="Ledsgaard L."/>
            <person name="Lin J."/>
            <person name="Lipzen A."/>
            <person name="Kuo A."/>
            <person name="Riley R."/>
            <person name="Mondo S."/>
            <person name="Labutti K."/>
            <person name="Haridas S."/>
            <person name="Pangalinan J."/>
            <person name="Salamov A.A."/>
            <person name="Simmons B.A."/>
            <person name="Magnuson J.K."/>
            <person name="Chen J."/>
            <person name="Drula E."/>
            <person name="Henrissat B."/>
            <person name="Wiebenga A."/>
            <person name="Lubbers R.J."/>
            <person name="Gomes A.C."/>
            <person name="Macurrencykelacurrency M.R."/>
            <person name="Stajich J."/>
            <person name="Grigoriev I.V."/>
            <person name="Mortensen U.H."/>
            <person name="De Vries R.P."/>
            <person name="Baker S.E."/>
            <person name="Andersen M.R."/>
        </authorList>
    </citation>
    <scope>NUCLEOTIDE SEQUENCE [LARGE SCALE GENOMIC DNA]</scope>
    <source>
        <strain evidence="1 2">CBS 449.75</strain>
    </source>
</reference>
<gene>
    <name evidence="1" type="ORF">BJX67DRAFT_367387</name>
</gene>
<dbReference type="EMBL" id="JBFXLQ010000076">
    <property type="protein sequence ID" value="KAL2861066.1"/>
    <property type="molecule type" value="Genomic_DNA"/>
</dbReference>
<evidence type="ECO:0000313" key="2">
    <source>
        <dbReference type="Proteomes" id="UP001610432"/>
    </source>
</evidence>
<accession>A0ABR4L961</accession>
<proteinExistence type="predicted"/>
<sequence>MSILPALWTVVLIADDYEDGKPIPYSINEYREFATRYQNKYSKLCKAIELRASY</sequence>
<dbReference type="RefSeq" id="XP_070880960.1">
    <property type="nucleotide sequence ID" value="XM_071030521.1"/>
</dbReference>
<name>A0ABR4L961_9EURO</name>
<keyword evidence="2" id="KW-1185">Reference proteome</keyword>
<comment type="caution">
    <text evidence="1">The sequence shown here is derived from an EMBL/GenBank/DDBJ whole genome shotgun (WGS) entry which is preliminary data.</text>
</comment>
<protein>
    <submittedName>
        <fullName evidence="1">Uncharacterized protein</fullName>
    </submittedName>
</protein>